<dbReference type="GO" id="GO:0016874">
    <property type="term" value="F:ligase activity"/>
    <property type="evidence" value="ECO:0007669"/>
    <property type="project" value="UniProtKB-KW"/>
</dbReference>
<dbReference type="PANTHER" id="PTHR22754">
    <property type="entry name" value="DISCO-INTERACTING PROTEIN 2 DIP2 -RELATED"/>
    <property type="match status" value="1"/>
</dbReference>
<gene>
    <name evidence="4" type="ORF">ACFFGY_07250</name>
</gene>
<dbReference type="Gene3D" id="3.40.50.12780">
    <property type="entry name" value="N-terminal domain of ligase-like"/>
    <property type="match status" value="1"/>
</dbReference>
<proteinExistence type="inferred from homology"/>
<dbReference type="Proteomes" id="UP001589865">
    <property type="component" value="Unassembled WGS sequence"/>
</dbReference>
<dbReference type="SUPFAM" id="SSF56801">
    <property type="entry name" value="Acetyl-CoA synthetase-like"/>
    <property type="match status" value="1"/>
</dbReference>
<dbReference type="EMBL" id="JBHLUN010000005">
    <property type="protein sequence ID" value="MFC0408042.1"/>
    <property type="molecule type" value="Genomic_DNA"/>
</dbReference>
<sequence>MPQPTPSDSGLSRRLGDFSTLPEALSYAAKGQTGLNVYSGRGDLLETLSWGALRDQAVLVAQRLLGAGLRRGDRVGLVATADGEFARLFLACQLAGLIPAPLPLPLAFGGRDTYVDHLSRMAAAAHASALIVPPNLLSWFPAAESLGLRLLLSPAQLAEQPGGSVPLQPTTPDEIGYLQFSSGSTRFPLGVAVTQKALMANLHGITASGLQVRGSDRTVSWLPLYHDMGLVGFFLAPLASQMSLDWMPTAEFARRPLEWLRLISRNRGTLSYAPSFGYELCVRRLRNAPPPEELDLSCWRGAGLGGDMIRPHHLRAFSEAFSSVGFRSTAFVPSYGMAEATLALSFAPLDQGMRTDEVDLDRLENEGIAAAPEPGHRSRSFVLCGPPLPGHVIEARDEAGQVLPDRHVGRLFASGPSLMLGYDGRPDETAQALSADGWLDTGDLGYRLGGEVVITGRAKDLIIVNGRNIWPQDLEWTVEHAASRAGEVAAFTVEFDPDTGLEELIVLVEARTSEAQSRQELLDEAASAIRQVHGLEGRVILVPPGSLPHTSSGKLSRSRSRQLYQAGAFKMTAAEALPG</sequence>
<dbReference type="InterPro" id="IPR040097">
    <property type="entry name" value="FAAL/FAAC"/>
</dbReference>
<accession>A0ABV6JQN3</accession>
<organism evidence="4 5">
    <name type="scientific">Roseomonas elaeocarpi</name>
    <dbReference type="NCBI Taxonomy" id="907779"/>
    <lineage>
        <taxon>Bacteria</taxon>
        <taxon>Pseudomonadati</taxon>
        <taxon>Pseudomonadota</taxon>
        <taxon>Alphaproteobacteria</taxon>
        <taxon>Acetobacterales</taxon>
        <taxon>Roseomonadaceae</taxon>
        <taxon>Roseomonas</taxon>
    </lineage>
</organism>
<dbReference type="InterPro" id="IPR045851">
    <property type="entry name" value="AMP-bd_C_sf"/>
</dbReference>
<reference evidence="4 5" key="1">
    <citation type="submission" date="2024-09" db="EMBL/GenBank/DDBJ databases">
        <authorList>
            <person name="Sun Q."/>
            <person name="Mori K."/>
        </authorList>
    </citation>
    <scope>NUCLEOTIDE SEQUENCE [LARGE SCALE GENOMIC DNA]</scope>
    <source>
        <strain evidence="4 5">TBRC 5777</strain>
    </source>
</reference>
<protein>
    <submittedName>
        <fullName evidence="4">Fatty acyl-AMP ligase</fullName>
    </submittedName>
</protein>
<comment type="similarity">
    <text evidence="1">Belongs to the ATP-dependent AMP-binding enzyme family.</text>
</comment>
<evidence type="ECO:0000256" key="1">
    <source>
        <dbReference type="ARBA" id="ARBA00006432"/>
    </source>
</evidence>
<name>A0ABV6JQN3_9PROT</name>
<comment type="caution">
    <text evidence="4">The sequence shown here is derived from an EMBL/GenBank/DDBJ whole genome shotgun (WGS) entry which is preliminary data.</text>
</comment>
<evidence type="ECO:0000259" key="3">
    <source>
        <dbReference type="Pfam" id="PF00501"/>
    </source>
</evidence>
<dbReference type="InterPro" id="IPR042099">
    <property type="entry name" value="ANL_N_sf"/>
</dbReference>
<keyword evidence="2 4" id="KW-0436">Ligase</keyword>
<dbReference type="RefSeq" id="WP_377043780.1">
    <property type="nucleotide sequence ID" value="NZ_JBHLUN010000005.1"/>
</dbReference>
<evidence type="ECO:0000313" key="4">
    <source>
        <dbReference type="EMBL" id="MFC0408042.1"/>
    </source>
</evidence>
<dbReference type="CDD" id="cd05931">
    <property type="entry name" value="FAAL"/>
    <property type="match status" value="1"/>
</dbReference>
<dbReference type="NCBIfam" id="NF006624">
    <property type="entry name" value="PRK09192.1"/>
    <property type="match status" value="1"/>
</dbReference>
<dbReference type="Pfam" id="PF00501">
    <property type="entry name" value="AMP-binding"/>
    <property type="match status" value="1"/>
</dbReference>
<dbReference type="PANTHER" id="PTHR22754:SF32">
    <property type="entry name" value="DISCO-INTERACTING PROTEIN 2"/>
    <property type="match status" value="1"/>
</dbReference>
<evidence type="ECO:0000256" key="2">
    <source>
        <dbReference type="ARBA" id="ARBA00022598"/>
    </source>
</evidence>
<feature type="domain" description="AMP-dependent synthetase/ligase" evidence="3">
    <location>
        <begin position="46"/>
        <end position="422"/>
    </location>
</feature>
<dbReference type="Gene3D" id="3.30.300.30">
    <property type="match status" value="1"/>
</dbReference>
<dbReference type="InterPro" id="IPR000873">
    <property type="entry name" value="AMP-dep_synth/lig_dom"/>
</dbReference>
<evidence type="ECO:0000313" key="5">
    <source>
        <dbReference type="Proteomes" id="UP001589865"/>
    </source>
</evidence>
<keyword evidence="5" id="KW-1185">Reference proteome</keyword>